<evidence type="ECO:0000313" key="3">
    <source>
        <dbReference type="Proteomes" id="UP000770015"/>
    </source>
</evidence>
<feature type="signal peptide" evidence="1">
    <location>
        <begin position="1"/>
        <end position="28"/>
    </location>
</feature>
<reference evidence="2" key="1">
    <citation type="journal article" date="2021" name="Nat. Commun.">
        <title>Genetic determinants of endophytism in the Arabidopsis root mycobiome.</title>
        <authorList>
            <person name="Mesny F."/>
            <person name="Miyauchi S."/>
            <person name="Thiergart T."/>
            <person name="Pickel B."/>
            <person name="Atanasova L."/>
            <person name="Karlsson M."/>
            <person name="Huettel B."/>
            <person name="Barry K.W."/>
            <person name="Haridas S."/>
            <person name="Chen C."/>
            <person name="Bauer D."/>
            <person name="Andreopoulos W."/>
            <person name="Pangilinan J."/>
            <person name="LaButti K."/>
            <person name="Riley R."/>
            <person name="Lipzen A."/>
            <person name="Clum A."/>
            <person name="Drula E."/>
            <person name="Henrissat B."/>
            <person name="Kohler A."/>
            <person name="Grigoriev I.V."/>
            <person name="Martin F.M."/>
            <person name="Hacquard S."/>
        </authorList>
    </citation>
    <scope>NUCLEOTIDE SEQUENCE</scope>
    <source>
        <strain evidence="2">MPI-SDFR-AT-0117</strain>
    </source>
</reference>
<evidence type="ECO:0000256" key="1">
    <source>
        <dbReference type="SAM" id="SignalP"/>
    </source>
</evidence>
<sequence length="180" mass="19972">MPHLACKMRPFINLSALLLAAPLVSVHAFEFTKPDMSQPLDYTKPITIEWAWLEDGKEQGVYDRYTLLNITVVVEGPRVSATSEHRRVIIDELIATNFSTSKGQYDWDASRVPAKARAELSEGQEIENVYFKGIAWNPEDHSVPGNFWESEGTAKDSGSSANRMTVSVGALLSLGAAWLM</sequence>
<protein>
    <submittedName>
        <fullName evidence="2">Uncharacterized protein</fullName>
    </submittedName>
</protein>
<gene>
    <name evidence="2" type="ORF">F5X68DRAFT_275069</name>
</gene>
<dbReference type="AlphaFoldDB" id="A0A9P8VEB5"/>
<accession>A0A9P8VEB5</accession>
<dbReference type="EMBL" id="JAGSXJ010000008">
    <property type="protein sequence ID" value="KAH6689072.1"/>
    <property type="molecule type" value="Genomic_DNA"/>
</dbReference>
<dbReference type="OrthoDB" id="10435143at2759"/>
<organism evidence="2 3">
    <name type="scientific">Plectosphaerella plurivora</name>
    <dbReference type="NCBI Taxonomy" id="936078"/>
    <lineage>
        <taxon>Eukaryota</taxon>
        <taxon>Fungi</taxon>
        <taxon>Dikarya</taxon>
        <taxon>Ascomycota</taxon>
        <taxon>Pezizomycotina</taxon>
        <taxon>Sordariomycetes</taxon>
        <taxon>Hypocreomycetidae</taxon>
        <taxon>Glomerellales</taxon>
        <taxon>Plectosphaerellaceae</taxon>
        <taxon>Plectosphaerella</taxon>
    </lineage>
</organism>
<keyword evidence="3" id="KW-1185">Reference proteome</keyword>
<comment type="caution">
    <text evidence="2">The sequence shown here is derived from an EMBL/GenBank/DDBJ whole genome shotgun (WGS) entry which is preliminary data.</text>
</comment>
<proteinExistence type="predicted"/>
<keyword evidence="1" id="KW-0732">Signal</keyword>
<dbReference type="Proteomes" id="UP000770015">
    <property type="component" value="Unassembled WGS sequence"/>
</dbReference>
<name>A0A9P8VEB5_9PEZI</name>
<evidence type="ECO:0000313" key="2">
    <source>
        <dbReference type="EMBL" id="KAH6689072.1"/>
    </source>
</evidence>
<feature type="chain" id="PRO_5040343585" evidence="1">
    <location>
        <begin position="29"/>
        <end position="180"/>
    </location>
</feature>